<gene>
    <name evidence="1" type="ORF">WH47_08383</name>
    <name evidence="2" type="ORF">WH47_08385</name>
</gene>
<protein>
    <submittedName>
        <fullName evidence="2">Uncharacterized protein</fullName>
    </submittedName>
</protein>
<dbReference type="AlphaFoldDB" id="A0A0L7RH36"/>
<dbReference type="EMBL" id="KQ414594">
    <property type="protein sequence ID" value="KOC70122.1"/>
    <property type="molecule type" value="Genomic_DNA"/>
</dbReference>
<accession>A0A0L7RH36</accession>
<organism evidence="2 3">
    <name type="scientific">Habropoda laboriosa</name>
    <dbReference type="NCBI Taxonomy" id="597456"/>
    <lineage>
        <taxon>Eukaryota</taxon>
        <taxon>Metazoa</taxon>
        <taxon>Ecdysozoa</taxon>
        <taxon>Arthropoda</taxon>
        <taxon>Hexapoda</taxon>
        <taxon>Insecta</taxon>
        <taxon>Pterygota</taxon>
        <taxon>Neoptera</taxon>
        <taxon>Endopterygota</taxon>
        <taxon>Hymenoptera</taxon>
        <taxon>Apocrita</taxon>
        <taxon>Aculeata</taxon>
        <taxon>Apoidea</taxon>
        <taxon>Anthophila</taxon>
        <taxon>Apidae</taxon>
        <taxon>Habropoda</taxon>
    </lineage>
</organism>
<evidence type="ECO:0000313" key="3">
    <source>
        <dbReference type="Proteomes" id="UP000053825"/>
    </source>
</evidence>
<sequence length="50" mass="5728">IWTFAPKQIHSGVTTVQIATYLALCIRNEGLDNIPTTHIKCIRNNYWPKS</sequence>
<dbReference type="Proteomes" id="UP000053825">
    <property type="component" value="Unassembled WGS sequence"/>
</dbReference>
<name>A0A0L7RH36_9HYME</name>
<evidence type="ECO:0000313" key="2">
    <source>
        <dbReference type="EMBL" id="KOC70124.1"/>
    </source>
</evidence>
<keyword evidence="3" id="KW-1185">Reference proteome</keyword>
<reference evidence="2 3" key="1">
    <citation type="submission" date="2015-07" db="EMBL/GenBank/DDBJ databases">
        <title>The genome of Habropoda laboriosa.</title>
        <authorList>
            <person name="Pan H."/>
            <person name="Kapheim K."/>
        </authorList>
    </citation>
    <scope>NUCLEOTIDE SEQUENCE [LARGE SCALE GENOMIC DNA]</scope>
    <source>
        <strain evidence="2">0110345459</strain>
    </source>
</reference>
<dbReference type="EMBL" id="KQ414594">
    <property type="protein sequence ID" value="KOC70124.1"/>
    <property type="molecule type" value="Genomic_DNA"/>
</dbReference>
<feature type="non-terminal residue" evidence="2">
    <location>
        <position position="1"/>
    </location>
</feature>
<proteinExistence type="predicted"/>
<evidence type="ECO:0000313" key="1">
    <source>
        <dbReference type="EMBL" id="KOC70122.1"/>
    </source>
</evidence>